<evidence type="ECO:0000313" key="1">
    <source>
        <dbReference type="EMBL" id="CAE7227087.1"/>
    </source>
</evidence>
<gene>
    <name evidence="1" type="ORF">RDB_LOCUS177676</name>
</gene>
<evidence type="ECO:0000313" key="2">
    <source>
        <dbReference type="Proteomes" id="UP000663827"/>
    </source>
</evidence>
<dbReference type="Proteomes" id="UP000663827">
    <property type="component" value="Unassembled WGS sequence"/>
</dbReference>
<reference evidence="1" key="1">
    <citation type="submission" date="2021-01" db="EMBL/GenBank/DDBJ databases">
        <authorList>
            <person name="Kaushik A."/>
        </authorList>
    </citation>
    <scope>NUCLEOTIDE SEQUENCE</scope>
    <source>
        <strain evidence="1">AG5</strain>
    </source>
</reference>
<protein>
    <submittedName>
        <fullName evidence="1">Uncharacterized protein</fullName>
    </submittedName>
</protein>
<sequence length="552" mass="61724">MSNSQPTTCQSEQSPLFIPDVAYTVLAFVSASPRDGYNLAMACKTLFQFVMPQLWRTVTGIEQLLLLIPGAVSTRQLMGTSKKITITISKLALDEPWDRFRVYSTYVRRLRVLALNGLLQAHEWDILFAKLKELEEPLLPNLECLDVKQPTAGYDPLNYLVLFGLLLSPSITKLDFRDYPTPGPGSNDPGLGPEFLSLSALSLVNGLAKAYGITLPPHYNLASQRMIELSDLGVDGLTRFERFPVLTNLTRLFIHLCAVAVGSGEGLIVLGHLPHLEALEIMGSLGSNTNPHRLFKGTLLPIPSALFPCLRTLHLLAMPSTQLLYHMWSSETIVSKLTEVAIHLDQTLCLITWKELVSQIVPLLSRTSSTLRVAALVAMVRPDGPSDTQKSQLELLSALLSSMSVPALTLRVLTAGPDWLNVKPFPLHNRVFTSLQHLEILMPLYRSGLKSLATSLPNLRHIIVLLRFEPFEGTDTTDNEPSEPVSFQPIMVHIRYVRYDRSANWGVNYLRLEENRSQITRFIKSMWPNLSYLSLGNEDCFHNYRKFGIIAV</sequence>
<organism evidence="1 2">
    <name type="scientific">Rhizoctonia solani</name>
    <dbReference type="NCBI Taxonomy" id="456999"/>
    <lineage>
        <taxon>Eukaryota</taxon>
        <taxon>Fungi</taxon>
        <taxon>Dikarya</taxon>
        <taxon>Basidiomycota</taxon>
        <taxon>Agaricomycotina</taxon>
        <taxon>Agaricomycetes</taxon>
        <taxon>Cantharellales</taxon>
        <taxon>Ceratobasidiaceae</taxon>
        <taxon>Rhizoctonia</taxon>
    </lineage>
</organism>
<name>A0A8H3E7X7_9AGAM</name>
<dbReference type="AlphaFoldDB" id="A0A8H3E7X7"/>
<dbReference type="OrthoDB" id="201621at2759"/>
<dbReference type="EMBL" id="CAJNJQ010006341">
    <property type="protein sequence ID" value="CAE7227087.1"/>
    <property type="molecule type" value="Genomic_DNA"/>
</dbReference>
<proteinExistence type="predicted"/>
<accession>A0A8H3E7X7</accession>
<comment type="caution">
    <text evidence="1">The sequence shown here is derived from an EMBL/GenBank/DDBJ whole genome shotgun (WGS) entry which is preliminary data.</text>
</comment>